<dbReference type="Proteomes" id="UP000256864">
    <property type="component" value="Unassembled WGS sequence"/>
</dbReference>
<keyword evidence="3" id="KW-1185">Reference proteome</keyword>
<dbReference type="InterPro" id="IPR029016">
    <property type="entry name" value="GAF-like_dom_sf"/>
</dbReference>
<dbReference type="SUPFAM" id="SSF55781">
    <property type="entry name" value="GAF domain-like"/>
    <property type="match status" value="1"/>
</dbReference>
<dbReference type="RefSeq" id="WP_048175872.1">
    <property type="nucleotide sequence ID" value="NZ_QREL01000001.1"/>
</dbReference>
<proteinExistence type="predicted"/>
<reference evidence="2 3" key="1">
    <citation type="submission" date="2018-07" db="EMBL/GenBank/DDBJ databases">
        <title>Genomic Encyclopedia of Type Strains, Phase IV (KMG-IV): sequencing the most valuable type-strain genomes for metagenomic binning, comparative biology and taxonomic classification.</title>
        <authorList>
            <person name="Goeker M."/>
        </authorList>
    </citation>
    <scope>NUCLEOTIDE SEQUENCE [LARGE SCALE GENOMIC DNA]</scope>
    <source>
        <strain evidence="2 3">DSM 7466</strain>
    </source>
</reference>
<dbReference type="GeneID" id="24854455"/>
<name>A0A371NC14_9EURY</name>
<sequence length="179" mass="20094">MDLKERIESAASVREASDIVFDEIKRMTGSRYCYVAYVDPENGDSVGIKFSHLTEYCRHYEEMGEARFKLPSSGKYGGLLGYSLDTGESFFTNNPAGHPAAHGIPDGHRKVSKFLSVAVKDSEGILGQIVAGDPPENYDETHLRIAEEIAGHYAGVLRRFWRGEIPLGDIRERFIRRRP</sequence>
<dbReference type="Pfam" id="PF13185">
    <property type="entry name" value="GAF_2"/>
    <property type="match status" value="1"/>
</dbReference>
<evidence type="ECO:0000313" key="2">
    <source>
        <dbReference type="EMBL" id="REE28057.1"/>
    </source>
</evidence>
<comment type="caution">
    <text evidence="2">The sequence shown here is derived from an EMBL/GenBank/DDBJ whole genome shotgun (WGS) entry which is preliminary data.</text>
</comment>
<dbReference type="Gene3D" id="3.30.450.40">
    <property type="match status" value="1"/>
</dbReference>
<dbReference type="AlphaFoldDB" id="A0A371NC14"/>
<gene>
    <name evidence="2" type="ORF">C7452_0045</name>
</gene>
<protein>
    <submittedName>
        <fullName evidence="2">GAF domain-containing protein</fullName>
    </submittedName>
</protein>
<evidence type="ECO:0000259" key="1">
    <source>
        <dbReference type="Pfam" id="PF13185"/>
    </source>
</evidence>
<evidence type="ECO:0000313" key="3">
    <source>
        <dbReference type="Proteomes" id="UP000256864"/>
    </source>
</evidence>
<dbReference type="InterPro" id="IPR003018">
    <property type="entry name" value="GAF"/>
</dbReference>
<accession>A0A371NC14</accession>
<organism evidence="2 3">
    <name type="scientific">Methanothermobacter defluvii</name>
    <dbReference type="NCBI Taxonomy" id="49339"/>
    <lineage>
        <taxon>Archaea</taxon>
        <taxon>Methanobacteriati</taxon>
        <taxon>Methanobacteriota</taxon>
        <taxon>Methanomada group</taxon>
        <taxon>Methanobacteria</taxon>
        <taxon>Methanobacteriales</taxon>
        <taxon>Methanobacteriaceae</taxon>
        <taxon>Methanothermobacter</taxon>
    </lineage>
</organism>
<feature type="domain" description="GAF" evidence="1">
    <location>
        <begin position="10"/>
        <end position="157"/>
    </location>
</feature>
<dbReference type="EMBL" id="QREL01000001">
    <property type="protein sequence ID" value="REE28057.1"/>
    <property type="molecule type" value="Genomic_DNA"/>
</dbReference>